<evidence type="ECO:0000313" key="6">
    <source>
        <dbReference type="EMBL" id="KAI2665742.1"/>
    </source>
</evidence>
<dbReference type="InterPro" id="IPR043502">
    <property type="entry name" value="DNA/RNA_pol_sf"/>
</dbReference>
<dbReference type="Pfam" id="PF17919">
    <property type="entry name" value="RT_RNaseH_2"/>
    <property type="match status" value="1"/>
</dbReference>
<dbReference type="InterPro" id="IPR000477">
    <property type="entry name" value="RT_dom"/>
</dbReference>
<dbReference type="Pfam" id="PF00078">
    <property type="entry name" value="RVT_1"/>
    <property type="match status" value="1"/>
</dbReference>
<dbReference type="Pfam" id="PF17921">
    <property type="entry name" value="Integrase_H2C2"/>
    <property type="match status" value="1"/>
</dbReference>
<dbReference type="SUPFAM" id="SSF53098">
    <property type="entry name" value="Ribonuclease H-like"/>
    <property type="match status" value="2"/>
</dbReference>
<feature type="domain" description="RNase H type-1" evidence="4">
    <location>
        <begin position="515"/>
        <end position="661"/>
    </location>
</feature>
<dbReference type="SUPFAM" id="SSF56672">
    <property type="entry name" value="DNA/RNA polymerases"/>
    <property type="match status" value="1"/>
</dbReference>
<keyword evidence="7" id="KW-1185">Reference proteome</keyword>
<dbReference type="PANTHER" id="PTHR33064">
    <property type="entry name" value="POL PROTEIN"/>
    <property type="match status" value="1"/>
</dbReference>
<dbReference type="CDD" id="cd09273">
    <property type="entry name" value="RNase_HI_RT_Bel"/>
    <property type="match status" value="1"/>
</dbReference>
<proteinExistence type="inferred from homology"/>
<comment type="similarity">
    <text evidence="1">Belongs to the beta type-B retroviral polymerase family. HERV class-II K(HML-2) pol subfamily.</text>
</comment>
<evidence type="ECO:0000259" key="3">
    <source>
        <dbReference type="PROSITE" id="PS50878"/>
    </source>
</evidence>
<evidence type="ECO:0000259" key="5">
    <source>
        <dbReference type="PROSITE" id="PS50994"/>
    </source>
</evidence>
<dbReference type="PANTHER" id="PTHR33064:SF37">
    <property type="entry name" value="RIBONUCLEASE H"/>
    <property type="match status" value="1"/>
</dbReference>
<sequence length="1025" mass="112736">MSSESASIKIASAQVSTSNAITPEYAFLQNHPIWAKDKDDCGFLTGVEPAKLTGTAPPVTKQYPISKEAIQGVKPIVEKLLKQGVLVKTNSPCNSPIWPIKKANGSWRLTIDYRVANKHTEKITPLVADPSTICNGLPLDCKVFSVIDMSNGFFSVPLHADSQPWLAFTVDYEQYQWTRLPQGFQNSPTIYHQALRRDLCDPKCPVKQSTMIQYIDDILFASTDHEVHQTELTALLDYLQKKGHKCSFHKAQIAKNQVTFLGQTIGTGNRSITQDRAASVKAIPPPTNIKTLRSFLGTAGYCRPWIEDYASIAQPLYDLLKGQVRDSDTVCMEEIHLKAFNDLKRALCQAPALGIAQSDRPFVLYVHEHLGFMTACLMQDHGGNLRPIHYYSGKLDIVAQGMGPCLRAVQAVHLALQASSGMVLGQTVNVRCPHAVSALMNQAKVTSVTSSRWGNWLTTLTAPNIVLQRAPVTNPSSCMMSAMTEVVLEDEGEMAHDCVTLTYTPTSEITETPIDNAELELYVDGSAQVIEGNRRAGYAVTSTTEVVASGRLPDHFSAQAAELVALTRACTLASGSTANIYTDSRYAFGVIHDFGIIWQSRQFLTSAGSPIKHAGLVKDLMFAMKLPKKLAVIKVKAHLTTNTTEAKGNALADVAAKQACSYANVQVCSGSTAQKTILPPESIIDLYKDVPLYEAWTWLDKGATVDSSGCWTKGGKYVAPESLLPYLAQQIHNLGHSGPATMNHRFSNQWWNPKFRNVATETVKRCVTCQKNNDVPAATTPATHTPAPPGPFRHLQVDFISLPPCKGKTDVLIVIDKFSRWIEAYPTGRATAAHTAKCLVTDFIPRWGLPDSIDSDQGTHFTGQVVKEVSKMLKIRWNLHCPYRPQASAQVECANRSIKTRLSKMHQEGVVWVKALPAVLCSLRASPNRSVGLSPHEIITGRPMQMPGVIDLRNADVHIASDALSLIVKTLQRQYRVPEKELSHVGRIHQKVDTQSSQIPLDGCPETHTHRPPHLCMKLQTLKDN</sequence>
<comment type="caution">
    <text evidence="6">The sequence shown here is derived from an EMBL/GenBank/DDBJ whole genome shotgun (WGS) entry which is preliminary data.</text>
</comment>
<evidence type="ECO:0000256" key="1">
    <source>
        <dbReference type="ARBA" id="ARBA00010879"/>
    </source>
</evidence>
<accession>A0ABQ8MTN2</accession>
<organism evidence="6 7">
    <name type="scientific">Labeo rohita</name>
    <name type="common">Indian major carp</name>
    <name type="synonym">Cyprinus rohita</name>
    <dbReference type="NCBI Taxonomy" id="84645"/>
    <lineage>
        <taxon>Eukaryota</taxon>
        <taxon>Metazoa</taxon>
        <taxon>Chordata</taxon>
        <taxon>Craniata</taxon>
        <taxon>Vertebrata</taxon>
        <taxon>Euteleostomi</taxon>
        <taxon>Actinopterygii</taxon>
        <taxon>Neopterygii</taxon>
        <taxon>Teleostei</taxon>
        <taxon>Ostariophysi</taxon>
        <taxon>Cypriniformes</taxon>
        <taxon>Cyprinidae</taxon>
        <taxon>Labeoninae</taxon>
        <taxon>Labeonini</taxon>
        <taxon>Labeo</taxon>
    </lineage>
</organism>
<dbReference type="EC" id="3.1.26.4" evidence="2"/>
<dbReference type="InterPro" id="IPR036397">
    <property type="entry name" value="RNaseH_sf"/>
</dbReference>
<dbReference type="Gene3D" id="3.10.10.10">
    <property type="entry name" value="HIV Type 1 Reverse Transcriptase, subunit A, domain 1"/>
    <property type="match status" value="1"/>
</dbReference>
<dbReference type="InterPro" id="IPR002156">
    <property type="entry name" value="RNaseH_domain"/>
</dbReference>
<dbReference type="EMBL" id="JACTAM010000004">
    <property type="protein sequence ID" value="KAI2665742.1"/>
    <property type="molecule type" value="Genomic_DNA"/>
</dbReference>
<dbReference type="Pfam" id="PF00665">
    <property type="entry name" value="rve"/>
    <property type="match status" value="1"/>
</dbReference>
<dbReference type="Gene3D" id="3.10.20.370">
    <property type="match status" value="1"/>
</dbReference>
<dbReference type="InterPro" id="IPR051320">
    <property type="entry name" value="Viral_Replic_Matur_Polypro"/>
</dbReference>
<evidence type="ECO:0000256" key="2">
    <source>
        <dbReference type="ARBA" id="ARBA00012180"/>
    </source>
</evidence>
<gene>
    <name evidence="6" type="ORF">H4Q32_022830</name>
</gene>
<dbReference type="InterPro" id="IPR041577">
    <property type="entry name" value="RT_RNaseH_2"/>
</dbReference>
<dbReference type="Gene3D" id="3.30.420.10">
    <property type="entry name" value="Ribonuclease H-like superfamily/Ribonuclease H"/>
    <property type="match status" value="2"/>
</dbReference>
<dbReference type="Gene3D" id="3.30.70.270">
    <property type="match status" value="2"/>
</dbReference>
<name>A0ABQ8MTN2_LABRO</name>
<dbReference type="InterPro" id="IPR041588">
    <property type="entry name" value="Integrase_H2C2"/>
</dbReference>
<dbReference type="PROSITE" id="PS50878">
    <property type="entry name" value="RT_POL"/>
    <property type="match status" value="1"/>
</dbReference>
<feature type="domain" description="Integrase catalytic" evidence="5">
    <location>
        <begin position="787"/>
        <end position="943"/>
    </location>
</feature>
<dbReference type="InterPro" id="IPR043128">
    <property type="entry name" value="Rev_trsase/Diguanyl_cyclase"/>
</dbReference>
<dbReference type="PROSITE" id="PS50879">
    <property type="entry name" value="RNASE_H_1"/>
    <property type="match status" value="1"/>
</dbReference>
<dbReference type="Pfam" id="PF00075">
    <property type="entry name" value="RNase_H"/>
    <property type="match status" value="1"/>
</dbReference>
<dbReference type="InterPro" id="IPR001584">
    <property type="entry name" value="Integrase_cat-core"/>
</dbReference>
<evidence type="ECO:0000259" key="4">
    <source>
        <dbReference type="PROSITE" id="PS50879"/>
    </source>
</evidence>
<dbReference type="InterPro" id="IPR012337">
    <property type="entry name" value="RNaseH-like_sf"/>
</dbReference>
<dbReference type="Gene3D" id="1.10.340.70">
    <property type="match status" value="1"/>
</dbReference>
<reference evidence="6 7" key="1">
    <citation type="submission" date="2022-01" db="EMBL/GenBank/DDBJ databases">
        <title>A high-quality chromosome-level genome assembly of rohu carp, Labeo rohita.</title>
        <authorList>
            <person name="Arick M.A. II"/>
            <person name="Hsu C.-Y."/>
            <person name="Magbanua Z."/>
            <person name="Pechanova O."/>
            <person name="Grover C."/>
            <person name="Miller E."/>
            <person name="Thrash A."/>
            <person name="Ezzel L."/>
            <person name="Alam S."/>
            <person name="Benzie J."/>
            <person name="Hamilton M."/>
            <person name="Karsi A."/>
            <person name="Lawrence M.L."/>
            <person name="Peterson D.G."/>
        </authorList>
    </citation>
    <scope>NUCLEOTIDE SEQUENCE [LARGE SCALE GENOMIC DNA]</scope>
    <source>
        <strain evidence="7">BAU-BD-2019</strain>
        <tissue evidence="6">Blood</tissue>
    </source>
</reference>
<feature type="domain" description="Reverse transcriptase" evidence="3">
    <location>
        <begin position="81"/>
        <end position="265"/>
    </location>
</feature>
<protein>
    <recommendedName>
        <fullName evidence="2">ribonuclease H</fullName>
        <ecNumber evidence="2">3.1.26.4</ecNumber>
    </recommendedName>
</protein>
<dbReference type="Proteomes" id="UP000830375">
    <property type="component" value="Unassembled WGS sequence"/>
</dbReference>
<evidence type="ECO:0000313" key="7">
    <source>
        <dbReference type="Proteomes" id="UP000830375"/>
    </source>
</evidence>
<dbReference type="PROSITE" id="PS50994">
    <property type="entry name" value="INTEGRASE"/>
    <property type="match status" value="1"/>
</dbReference>